<dbReference type="PANTHER" id="PTHR20883">
    <property type="entry name" value="PHYTANOYL-COA DIOXYGENASE DOMAIN CONTAINING 1"/>
    <property type="match status" value="1"/>
</dbReference>
<dbReference type="Proteomes" id="UP000294498">
    <property type="component" value="Unassembled WGS sequence"/>
</dbReference>
<evidence type="ECO:0000256" key="1">
    <source>
        <dbReference type="ARBA" id="ARBA00001954"/>
    </source>
</evidence>
<protein>
    <submittedName>
        <fullName evidence="2">Phytanoyl-CoA dioxygenase PhyH</fullName>
    </submittedName>
</protein>
<dbReference type="OrthoDB" id="9814777at2"/>
<dbReference type="RefSeq" id="WP_133995722.1">
    <property type="nucleotide sequence ID" value="NZ_SODV01000002.1"/>
</dbReference>
<proteinExistence type="predicted"/>
<dbReference type="Pfam" id="PF05721">
    <property type="entry name" value="PhyH"/>
    <property type="match status" value="1"/>
</dbReference>
<dbReference type="PANTHER" id="PTHR20883:SF48">
    <property type="entry name" value="ECTOINE DIOXYGENASE"/>
    <property type="match status" value="1"/>
</dbReference>
<gene>
    <name evidence="2" type="ORF">EDB95_3740</name>
</gene>
<accession>A0A4R8DEG7</accession>
<organism evidence="2 3">
    <name type="scientific">Dinghuibacter silviterrae</name>
    <dbReference type="NCBI Taxonomy" id="1539049"/>
    <lineage>
        <taxon>Bacteria</taxon>
        <taxon>Pseudomonadati</taxon>
        <taxon>Bacteroidota</taxon>
        <taxon>Chitinophagia</taxon>
        <taxon>Chitinophagales</taxon>
        <taxon>Chitinophagaceae</taxon>
        <taxon>Dinghuibacter</taxon>
    </lineage>
</organism>
<keyword evidence="2" id="KW-0223">Dioxygenase</keyword>
<name>A0A4R8DEG7_9BACT</name>
<dbReference type="GO" id="GO:0005506">
    <property type="term" value="F:iron ion binding"/>
    <property type="evidence" value="ECO:0007669"/>
    <property type="project" value="UniProtKB-ARBA"/>
</dbReference>
<evidence type="ECO:0000313" key="3">
    <source>
        <dbReference type="Proteomes" id="UP000294498"/>
    </source>
</evidence>
<sequence>MEYGIVLPSGLTKGNIEFYKKQGYLIAPDLLGPRDIQALKKEAVEIFKGNRGHVDGMTDVEGLPDDEVLKKYVAVHFPHKLSSVIQGYLSHPFVVDILSGIVGPNVKCMQSMLFVKGPGKAGQAWHQDEFYIPTRDRSLVGAWIAIDDATIGNGCLWIIPGSQKTGVLFRRVPSDSGEYADVDTVDVSTYPKEMHLPVEVKSGSVIFFNGYTLHSSLRNKTADCFRMALVNHYMSAESLLPWDQDGKLPPTEDLRDILMVAGTDPYSWKGITDLNKPYLRPEVLKIKTT</sequence>
<dbReference type="SUPFAM" id="SSF51197">
    <property type="entry name" value="Clavaminate synthase-like"/>
    <property type="match status" value="1"/>
</dbReference>
<keyword evidence="2" id="KW-0560">Oxidoreductase</keyword>
<keyword evidence="3" id="KW-1185">Reference proteome</keyword>
<comment type="caution">
    <text evidence="2">The sequence shown here is derived from an EMBL/GenBank/DDBJ whole genome shotgun (WGS) entry which is preliminary data.</text>
</comment>
<reference evidence="2 3" key="1">
    <citation type="submission" date="2019-03" db="EMBL/GenBank/DDBJ databases">
        <title>Genomic Encyclopedia of Type Strains, Phase IV (KMG-IV): sequencing the most valuable type-strain genomes for metagenomic binning, comparative biology and taxonomic classification.</title>
        <authorList>
            <person name="Goeker M."/>
        </authorList>
    </citation>
    <scope>NUCLEOTIDE SEQUENCE [LARGE SCALE GENOMIC DNA]</scope>
    <source>
        <strain evidence="2 3">DSM 100059</strain>
    </source>
</reference>
<dbReference type="GO" id="GO:0016706">
    <property type="term" value="F:2-oxoglutarate-dependent dioxygenase activity"/>
    <property type="evidence" value="ECO:0007669"/>
    <property type="project" value="UniProtKB-ARBA"/>
</dbReference>
<comment type="cofactor">
    <cofactor evidence="1">
        <name>Fe(2+)</name>
        <dbReference type="ChEBI" id="CHEBI:29033"/>
    </cofactor>
</comment>
<dbReference type="Gene3D" id="2.60.120.620">
    <property type="entry name" value="q2cbj1_9rhob like domain"/>
    <property type="match status" value="1"/>
</dbReference>
<dbReference type="EMBL" id="SODV01000002">
    <property type="protein sequence ID" value="TDW95919.1"/>
    <property type="molecule type" value="Genomic_DNA"/>
</dbReference>
<dbReference type="AlphaFoldDB" id="A0A4R8DEG7"/>
<evidence type="ECO:0000313" key="2">
    <source>
        <dbReference type="EMBL" id="TDW95919.1"/>
    </source>
</evidence>
<dbReference type="InterPro" id="IPR008775">
    <property type="entry name" value="Phytyl_CoA_dOase-like"/>
</dbReference>